<comment type="catalytic activity">
    <reaction evidence="11 12">
        <text>a CDP-1,2-diacyl-sn-glycerol + 1D-myo-inositol 3-phosphate = a 1,2-diacyl-sn-glycero-3-phospho-(1D-myo-inositol-3-phosphate) + CMP + H(+)</text>
        <dbReference type="Rhea" id="RHEA:60504"/>
        <dbReference type="ChEBI" id="CHEBI:15378"/>
        <dbReference type="ChEBI" id="CHEBI:58088"/>
        <dbReference type="ChEBI" id="CHEBI:58332"/>
        <dbReference type="ChEBI" id="CHEBI:58401"/>
        <dbReference type="ChEBI" id="CHEBI:60377"/>
    </reaction>
</comment>
<dbReference type="EMBL" id="MWWR01000002">
    <property type="protein sequence ID" value="OZG53219.1"/>
    <property type="molecule type" value="Genomic_DNA"/>
</dbReference>
<comment type="caution">
    <text evidence="13">The sequence shown here is derived from an EMBL/GenBank/DDBJ whole genome shotgun (WGS) entry which is preliminary data.</text>
</comment>
<keyword evidence="12" id="KW-0460">Magnesium</keyword>
<dbReference type="GO" id="GO:0008654">
    <property type="term" value="P:phospholipid biosynthetic process"/>
    <property type="evidence" value="ECO:0007669"/>
    <property type="project" value="UniProtKB-UniRule"/>
</dbReference>
<comment type="cofactor">
    <cofactor evidence="12">
        <name>Mg(2+)</name>
        <dbReference type="ChEBI" id="CHEBI:18420"/>
    </cofactor>
    <text evidence="12">Contains a di-nuclear catalytic Mg(2+) center.</text>
</comment>
<dbReference type="GO" id="GO:0012505">
    <property type="term" value="C:endomembrane system"/>
    <property type="evidence" value="ECO:0007669"/>
    <property type="project" value="UniProtKB-SubCell"/>
</dbReference>
<comment type="function">
    <text evidence="12">Catalyzes the conjugation of the 1'-hydroxyl group of D-myo-inositol-3-phosphate (also named L-myo-inositol-1-phosphate) with a lipid tail of cytidine diphosphate diacylglycerol (CDP-DAG), forming phosphatidylinositol phosphate (PIP) and CMP. PIP is a precursor of phosphatidylinositol (PI) which is an essential lipid required for cell wall formation.</text>
</comment>
<comment type="similarity">
    <text evidence="3 12">Belongs to the CDP-alcohol phosphatidyltransferase class-I family.</text>
</comment>
<dbReference type="InterPro" id="IPR000462">
    <property type="entry name" value="CDP-OH_P_trans"/>
</dbReference>
<keyword evidence="12" id="KW-1208">Phospholipid metabolism</keyword>
<feature type="binding site" evidence="12">
    <location>
        <position position="90"/>
    </location>
    <ligand>
        <name>Mg(2+)</name>
        <dbReference type="ChEBI" id="CHEBI:18420"/>
        <label>2</label>
    </ligand>
</feature>
<evidence type="ECO:0000256" key="1">
    <source>
        <dbReference type="ARBA" id="ARBA00004127"/>
    </source>
</evidence>
<reference evidence="13 14" key="1">
    <citation type="journal article" date="2017" name="BMC Genomics">
        <title>Comparative genomic and phylogenomic analyses of the Bifidobacteriaceae family.</title>
        <authorList>
            <person name="Lugli G.A."/>
            <person name="Milani C."/>
            <person name="Turroni F."/>
            <person name="Duranti S."/>
            <person name="Mancabelli L."/>
            <person name="Mangifesta M."/>
            <person name="Ferrario C."/>
            <person name="Modesto M."/>
            <person name="Mattarelli P."/>
            <person name="Jiri K."/>
            <person name="van Sinderen D."/>
            <person name="Ventura M."/>
        </authorList>
    </citation>
    <scope>NUCLEOTIDE SEQUENCE [LARGE SCALE GENOMIC DNA]</scope>
    <source>
        <strain evidence="13 14">DSM 24742</strain>
    </source>
</reference>
<feature type="binding site" evidence="12">
    <location>
        <position position="65"/>
    </location>
    <ligand>
        <name>Mg(2+)</name>
        <dbReference type="ChEBI" id="CHEBI:18420"/>
        <label>2</label>
    </ligand>
</feature>
<comment type="pathway">
    <text evidence="2 12">Phospholipid metabolism; phosphatidylinositol phosphate biosynthesis.</text>
</comment>
<dbReference type="Gene3D" id="1.20.120.1760">
    <property type="match status" value="1"/>
</dbReference>
<evidence type="ECO:0000256" key="3">
    <source>
        <dbReference type="ARBA" id="ARBA00010441"/>
    </source>
</evidence>
<dbReference type="AlphaFoldDB" id="A0A261F273"/>
<keyword evidence="12" id="KW-0479">Metal-binding</keyword>
<dbReference type="Proteomes" id="UP000216725">
    <property type="component" value="Unassembled WGS sequence"/>
</dbReference>
<evidence type="ECO:0000256" key="8">
    <source>
        <dbReference type="ARBA" id="ARBA00023935"/>
    </source>
</evidence>
<dbReference type="NCBIfam" id="NF045883">
    <property type="entry name" value="PIPSynth"/>
    <property type="match status" value="1"/>
</dbReference>
<gene>
    <name evidence="13" type="ORF">PSRA_0026</name>
</gene>
<evidence type="ECO:0000313" key="14">
    <source>
        <dbReference type="Proteomes" id="UP000216725"/>
    </source>
</evidence>
<feature type="transmembrane region" description="Helical" evidence="12">
    <location>
        <begin position="20"/>
        <end position="43"/>
    </location>
</feature>
<feature type="transmembrane region" description="Helical" evidence="12">
    <location>
        <begin position="158"/>
        <end position="187"/>
    </location>
</feature>
<dbReference type="OrthoDB" id="116551at2"/>
<evidence type="ECO:0000256" key="7">
    <source>
        <dbReference type="ARBA" id="ARBA00023136"/>
    </source>
</evidence>
<dbReference type="UniPathway" id="UPA00220"/>
<organism evidence="13 14">
    <name type="scientific">Pseudoscardovia radai</name>
    <dbReference type="NCBI Taxonomy" id="987066"/>
    <lineage>
        <taxon>Bacteria</taxon>
        <taxon>Bacillati</taxon>
        <taxon>Actinomycetota</taxon>
        <taxon>Actinomycetes</taxon>
        <taxon>Bifidobacteriales</taxon>
        <taxon>Bifidobacteriaceae</taxon>
        <taxon>Pseudoscardovia</taxon>
    </lineage>
</organism>
<comment type="subunit">
    <text evidence="4 12">Homodimer.</text>
</comment>
<dbReference type="InterPro" id="IPR044268">
    <property type="entry name" value="PIP_synthase_PgsA1"/>
</dbReference>
<dbReference type="EC" id="2.7.8.-" evidence="12"/>
<feature type="transmembrane region" description="Helical" evidence="12">
    <location>
        <begin position="49"/>
        <end position="67"/>
    </location>
</feature>
<evidence type="ECO:0000256" key="5">
    <source>
        <dbReference type="ARBA" id="ARBA00022692"/>
    </source>
</evidence>
<keyword evidence="12" id="KW-1003">Cell membrane</keyword>
<comment type="subcellular location">
    <subcellularLocation>
        <location evidence="12">Cell membrane</location>
        <topology evidence="12">Multi-pass membrane protein</topology>
    </subcellularLocation>
    <subcellularLocation>
        <location evidence="1">Endomembrane system</location>
        <topology evidence="1">Multi-pass membrane protein</topology>
    </subcellularLocation>
</comment>
<comment type="catalytic activity">
    <reaction evidence="8 12">
        <text>1,2-di-(9Z-octadecenoyl)-sn-glycero-3-cytidine-5'-diphosphate + 1D-myo-inositol 3-phosphate = 1,2-di-(9Z-octadecenoyl)-sn-glycero-3-phospho-(1D-myo-inositol-3-phosphate) + CMP + H(+)</text>
        <dbReference type="Rhea" id="RHEA:61216"/>
        <dbReference type="ChEBI" id="CHEBI:15378"/>
        <dbReference type="ChEBI" id="CHEBI:58401"/>
        <dbReference type="ChEBI" id="CHEBI:60377"/>
        <dbReference type="ChEBI" id="CHEBI:85356"/>
        <dbReference type="ChEBI" id="CHEBI:144472"/>
    </reaction>
</comment>
<evidence type="ECO:0000256" key="9">
    <source>
        <dbReference type="ARBA" id="ARBA00024082"/>
    </source>
</evidence>
<keyword evidence="6 12" id="KW-1133">Transmembrane helix</keyword>
<feature type="binding site" evidence="12">
    <location>
        <position position="69"/>
    </location>
    <ligand>
        <name>a CDP-1,2-diacyl-sn-glycerol</name>
        <dbReference type="ChEBI" id="CHEBI:58332"/>
    </ligand>
</feature>
<name>A0A261F273_9BIFI</name>
<proteinExistence type="inferred from homology"/>
<accession>A0A261F273</accession>
<keyword evidence="12" id="KW-0444">Lipid biosynthesis</keyword>
<keyword evidence="14" id="KW-1185">Reference proteome</keyword>
<feature type="active site" description="Proton acceptor" evidence="12">
    <location>
        <position position="90"/>
    </location>
</feature>
<evidence type="ECO:0000256" key="4">
    <source>
        <dbReference type="ARBA" id="ARBA00011738"/>
    </source>
</evidence>
<keyword evidence="7 12" id="KW-0472">Membrane</keyword>
<protein>
    <recommendedName>
        <fullName evidence="9 12">Phosphatidylinositol phosphate synthase</fullName>
        <shortName evidence="12">PIP synthase</shortName>
        <ecNumber evidence="12">2.7.8.-</ecNumber>
    </recommendedName>
    <alternativeName>
        <fullName evidence="10 12">CDP-diacylglycerol--D-myo-inositol-3-phosphate 3-phosphatidyltransferase</fullName>
    </alternativeName>
</protein>
<evidence type="ECO:0000256" key="2">
    <source>
        <dbReference type="ARBA" id="ARBA00004805"/>
    </source>
</evidence>
<feature type="transmembrane region" description="Helical" evidence="12">
    <location>
        <begin position="118"/>
        <end position="138"/>
    </location>
</feature>
<sequence length="213" mass="22731">MFEKLRKPWKHLIAPIARGLHALGITANAVTIIGAAGTVLAAIVTGVTGNLLVGSIVIAVLVMFDSLDGSVAQLEGGGTKFGAFLDSTLDRVADWAVLVAIIVYLTQRDDFMTLWPQITFYCTLVGIMTSFVTSYARARGEAVGYEAKNGIATRSDRLVIILVGMFLAGCGLPIQVLACFMAVLALLGVVTVWQRMHTIHKLAMADPSNRIPA</sequence>
<keyword evidence="12" id="KW-0443">Lipid metabolism</keyword>
<feature type="binding site" evidence="12">
    <location>
        <position position="65"/>
    </location>
    <ligand>
        <name>Mg(2+)</name>
        <dbReference type="ChEBI" id="CHEBI:18420"/>
        <label>1</label>
    </ligand>
</feature>
<evidence type="ECO:0000256" key="11">
    <source>
        <dbReference type="ARBA" id="ARBA00048865"/>
    </source>
</evidence>
<evidence type="ECO:0000256" key="6">
    <source>
        <dbReference type="ARBA" id="ARBA00022989"/>
    </source>
</evidence>
<comment type="caution">
    <text evidence="12">Lacks conserved residue(s) required for the propagation of feature annotation.</text>
</comment>
<evidence type="ECO:0000313" key="13">
    <source>
        <dbReference type="EMBL" id="OZG53219.1"/>
    </source>
</evidence>
<keyword evidence="12" id="KW-0594">Phospholipid biosynthesis</keyword>
<feature type="binding site" evidence="12">
    <location>
        <position position="86"/>
    </location>
    <ligand>
        <name>Mg(2+)</name>
        <dbReference type="ChEBI" id="CHEBI:18420"/>
        <label>2</label>
    </ligand>
</feature>
<dbReference type="Pfam" id="PF01066">
    <property type="entry name" value="CDP-OH_P_transf"/>
    <property type="match status" value="1"/>
</dbReference>
<dbReference type="GO" id="GO:0000287">
    <property type="term" value="F:magnesium ion binding"/>
    <property type="evidence" value="ECO:0007669"/>
    <property type="project" value="UniProtKB-UniRule"/>
</dbReference>
<evidence type="ECO:0000256" key="12">
    <source>
        <dbReference type="HAMAP-Rule" id="MF_02241"/>
    </source>
</evidence>
<dbReference type="InterPro" id="IPR043130">
    <property type="entry name" value="CDP-OH_PTrfase_TM_dom"/>
</dbReference>
<feature type="binding site" evidence="12">
    <location>
        <position position="86"/>
    </location>
    <ligand>
        <name>Mg(2+)</name>
        <dbReference type="ChEBI" id="CHEBI:18420"/>
        <label>1</label>
    </ligand>
</feature>
<dbReference type="GO" id="GO:0016780">
    <property type="term" value="F:phosphotransferase activity, for other substituted phosphate groups"/>
    <property type="evidence" value="ECO:0007669"/>
    <property type="project" value="UniProtKB-UniRule"/>
</dbReference>
<dbReference type="HAMAP" id="MF_02241">
    <property type="entry name" value="PIP_synthase"/>
    <property type="match status" value="1"/>
</dbReference>
<keyword evidence="12 13" id="KW-0808">Transferase</keyword>
<dbReference type="GO" id="GO:0005886">
    <property type="term" value="C:plasma membrane"/>
    <property type="evidence" value="ECO:0007669"/>
    <property type="project" value="UniProtKB-SubCell"/>
</dbReference>
<evidence type="ECO:0000256" key="10">
    <source>
        <dbReference type="ARBA" id="ARBA00033137"/>
    </source>
</evidence>
<feature type="binding site" evidence="12">
    <location>
        <position position="68"/>
    </location>
    <ligand>
        <name>Mg(2+)</name>
        <dbReference type="ChEBI" id="CHEBI:18420"/>
        <label>1</label>
    </ligand>
</feature>
<dbReference type="RefSeq" id="WP_094659848.1">
    <property type="nucleotide sequence ID" value="NZ_JBKZBR010000001.1"/>
</dbReference>
<feature type="binding site" evidence="12">
    <location>
        <position position="79"/>
    </location>
    <ligand>
        <name>a CDP-1,2-diacyl-sn-glycerol</name>
        <dbReference type="ChEBI" id="CHEBI:58332"/>
    </ligand>
</feature>
<keyword evidence="5 12" id="KW-0812">Transmembrane</keyword>
<feature type="binding site" evidence="12">
    <location>
        <begin position="28"/>
        <end position="31"/>
    </location>
    <ligand>
        <name>a CDP-1,2-diacyl-sn-glycerol</name>
        <dbReference type="ChEBI" id="CHEBI:58332"/>
    </ligand>
</feature>